<name>A0AAI8XNL5_MYCME</name>
<dbReference type="EC" id="1.2.1.28" evidence="7"/>
<accession>A0AAI8XNL5</accession>
<dbReference type="InterPro" id="IPR016162">
    <property type="entry name" value="Ald_DH_N"/>
</dbReference>
<reference evidence="7" key="1">
    <citation type="submission" date="2023-03" db="EMBL/GenBank/DDBJ databases">
        <title>Draft genome sequence of a Mycolicibacterium mageritense strain H4_3_1 isolated from a hybrid biological-inorganic system reactor.</title>
        <authorList>
            <person name="Feng X."/>
            <person name="Kazama D."/>
            <person name="Sato K."/>
            <person name="Kobayashi H."/>
        </authorList>
    </citation>
    <scope>NUCLEOTIDE SEQUENCE</scope>
    <source>
        <strain evidence="7">H4_3_1</strain>
    </source>
</reference>
<evidence type="ECO:0000256" key="2">
    <source>
        <dbReference type="ARBA" id="ARBA00023002"/>
    </source>
</evidence>
<feature type="domain" description="Aldehyde dehydrogenase" evidence="6">
    <location>
        <begin position="28"/>
        <end position="479"/>
    </location>
</feature>
<dbReference type="FunFam" id="3.40.605.10:FF:000007">
    <property type="entry name" value="NAD/NADP-dependent betaine aldehyde dehydrogenase"/>
    <property type="match status" value="1"/>
</dbReference>
<dbReference type="InterPro" id="IPR015590">
    <property type="entry name" value="Aldehyde_DH_dom"/>
</dbReference>
<proteinExistence type="inferred from homology"/>
<dbReference type="PANTHER" id="PTHR42986">
    <property type="entry name" value="BENZALDEHYDE DEHYDROGENASE YFMT"/>
    <property type="match status" value="1"/>
</dbReference>
<evidence type="ECO:0000313" key="8">
    <source>
        <dbReference type="Proteomes" id="UP001241092"/>
    </source>
</evidence>
<evidence type="ECO:0000259" key="6">
    <source>
        <dbReference type="Pfam" id="PF00171"/>
    </source>
</evidence>
<dbReference type="InterPro" id="IPR016161">
    <property type="entry name" value="Ald_DH/histidinol_DH"/>
</dbReference>
<dbReference type="PROSITE" id="PS00687">
    <property type="entry name" value="ALDEHYDE_DEHYDR_GLU"/>
    <property type="match status" value="1"/>
</dbReference>
<evidence type="ECO:0000256" key="4">
    <source>
        <dbReference type="PROSITE-ProRule" id="PRU10007"/>
    </source>
</evidence>
<dbReference type="Pfam" id="PF00171">
    <property type="entry name" value="Aldedh"/>
    <property type="match status" value="1"/>
</dbReference>
<dbReference type="EMBL" id="AP027452">
    <property type="protein sequence ID" value="BDY28918.1"/>
    <property type="molecule type" value="Genomic_DNA"/>
</dbReference>
<evidence type="ECO:0000256" key="5">
    <source>
        <dbReference type="RuleBase" id="RU003345"/>
    </source>
</evidence>
<protein>
    <submittedName>
        <fullName evidence="7">Benzaldehyde dehydrogenase [NAD(+)]</fullName>
        <ecNumber evidence="7">1.2.1.28</ecNumber>
    </submittedName>
</protein>
<dbReference type="InterPro" id="IPR029510">
    <property type="entry name" value="Ald_DH_CS_GLU"/>
</dbReference>
<comment type="similarity">
    <text evidence="1 5">Belongs to the aldehyde dehydrogenase family.</text>
</comment>
<evidence type="ECO:0000256" key="3">
    <source>
        <dbReference type="ARBA" id="ARBA00023027"/>
    </source>
</evidence>
<keyword evidence="2 5" id="KW-0560">Oxidoreductase</keyword>
<dbReference type="Proteomes" id="UP001241092">
    <property type="component" value="Chromosome"/>
</dbReference>
<dbReference type="InterPro" id="IPR016160">
    <property type="entry name" value="Ald_DH_CS_CYS"/>
</dbReference>
<dbReference type="Gene3D" id="3.40.605.10">
    <property type="entry name" value="Aldehyde Dehydrogenase, Chain A, domain 1"/>
    <property type="match status" value="1"/>
</dbReference>
<evidence type="ECO:0000313" key="7">
    <source>
        <dbReference type="EMBL" id="BDY28918.1"/>
    </source>
</evidence>
<feature type="active site" evidence="4">
    <location>
        <position position="259"/>
    </location>
</feature>
<sequence>MTILSHAFAPLAESLQRAVFIDGRFQPSDGAPLPVTDKATGEVLGHAAIATSVDIDRAVTGAASAQRDWYRTPATERAAILRRGGEILTREAARFKDVLVREGGATGPKAEGEIAASVIEFYQAAELATTPLGEVIPSGQRGRVNLVERRPVGVVGLITAWNAPVHIAMRVLAPAIALGNAVVLKPAPETPFTGGLMLAEVLAEAGVPGGVVQVLPGGPAGPALVEHSQVDMIHFTGSEETGRRINVAAAPLLKRVALELGGNNATIVLADADVDLAASCGAASSFGHQGQVCIATGRHIVLADVAEQYVAKVSEHAAALTIGDPFVSDVDLGPMVSTRQVDKALGMLHTSVAQGARLVEGGTADGVFLRPTVVDRVHPGMPLHDEEVFAPIAPVTVVDSVDDAVAIVNGTRFGLSTSVFGRDLDTAWTVADRIRTGMVHVNDGTALHESQVPFGGTAASGLGDDLGGRSNIDLLTERRWTSLQRRSAS</sequence>
<dbReference type="AlphaFoldDB" id="A0AAI8XNL5"/>
<evidence type="ECO:0000256" key="1">
    <source>
        <dbReference type="ARBA" id="ARBA00009986"/>
    </source>
</evidence>
<dbReference type="RefSeq" id="WP_230021488.1">
    <property type="nucleotide sequence ID" value="NZ_AP027452.1"/>
</dbReference>
<dbReference type="PANTHER" id="PTHR42986:SF1">
    <property type="entry name" value="BENZALDEHYDE DEHYDROGENASE YFMT"/>
    <property type="match status" value="1"/>
</dbReference>
<dbReference type="GO" id="GO:0018479">
    <property type="term" value="F:benzaldehyde dehydrogenase (NAD+) activity"/>
    <property type="evidence" value="ECO:0007669"/>
    <property type="project" value="UniProtKB-EC"/>
</dbReference>
<dbReference type="SUPFAM" id="SSF53720">
    <property type="entry name" value="ALDH-like"/>
    <property type="match status" value="1"/>
</dbReference>
<gene>
    <name evidence="7" type="primary">xylC</name>
    <name evidence="7" type="ORF">hbim_02854</name>
</gene>
<dbReference type="PROSITE" id="PS00070">
    <property type="entry name" value="ALDEHYDE_DEHYDR_CYS"/>
    <property type="match status" value="1"/>
</dbReference>
<organism evidence="7 8">
    <name type="scientific">Mycolicibacterium mageritense</name>
    <name type="common">Mycobacterium mageritense</name>
    <dbReference type="NCBI Taxonomy" id="53462"/>
    <lineage>
        <taxon>Bacteria</taxon>
        <taxon>Bacillati</taxon>
        <taxon>Actinomycetota</taxon>
        <taxon>Actinomycetes</taxon>
        <taxon>Mycobacteriales</taxon>
        <taxon>Mycobacteriaceae</taxon>
        <taxon>Mycolicibacterium</taxon>
    </lineage>
</organism>
<dbReference type="Gene3D" id="3.40.309.10">
    <property type="entry name" value="Aldehyde Dehydrogenase, Chain A, domain 2"/>
    <property type="match status" value="1"/>
</dbReference>
<dbReference type="InterPro" id="IPR016163">
    <property type="entry name" value="Ald_DH_C"/>
</dbReference>
<keyword evidence="3" id="KW-0520">NAD</keyword>